<comment type="subcellular location">
    <subcellularLocation>
        <location evidence="1">Nucleus</location>
    </subcellularLocation>
</comment>
<comment type="caution">
    <text evidence="9">The sequence shown here is derived from an EMBL/GenBank/DDBJ whole genome shotgun (WGS) entry which is preliminary data.</text>
</comment>
<feature type="region of interest" description="Disordered" evidence="8">
    <location>
        <begin position="329"/>
        <end position="364"/>
    </location>
</feature>
<evidence type="ECO:0000256" key="1">
    <source>
        <dbReference type="ARBA" id="ARBA00004123"/>
    </source>
</evidence>
<keyword evidence="3" id="KW-0479">Metal-binding</keyword>
<dbReference type="PANTHER" id="PTHR31604:SF30">
    <property type="entry name" value="PROTEIN LATERAL ROOT PRIMORDIUM 1"/>
    <property type="match status" value="1"/>
</dbReference>
<evidence type="ECO:0000256" key="8">
    <source>
        <dbReference type="SAM" id="MobiDB-lite"/>
    </source>
</evidence>
<evidence type="ECO:0000256" key="5">
    <source>
        <dbReference type="ARBA" id="ARBA00023125"/>
    </source>
</evidence>
<proteinExistence type="inferred from homology"/>
<dbReference type="GO" id="GO:0045893">
    <property type="term" value="P:positive regulation of DNA-templated transcription"/>
    <property type="evidence" value="ECO:0007669"/>
    <property type="project" value="TreeGrafter"/>
</dbReference>
<feature type="compositionally biased region" description="Polar residues" evidence="8">
    <location>
        <begin position="16"/>
        <end position="27"/>
    </location>
</feature>
<dbReference type="PANTHER" id="PTHR31604">
    <property type="entry name" value="PROTEIN LATERAL ROOT PRIMORDIUM 1"/>
    <property type="match status" value="1"/>
</dbReference>
<feature type="region of interest" description="Disordered" evidence="8">
    <location>
        <begin position="183"/>
        <end position="246"/>
    </location>
</feature>
<evidence type="ECO:0000256" key="4">
    <source>
        <dbReference type="ARBA" id="ARBA00022833"/>
    </source>
</evidence>
<dbReference type="GO" id="GO:0005634">
    <property type="term" value="C:nucleus"/>
    <property type="evidence" value="ECO:0007669"/>
    <property type="project" value="UniProtKB-SubCell"/>
</dbReference>
<dbReference type="Pfam" id="PF05142">
    <property type="entry name" value="DUF702"/>
    <property type="match status" value="1"/>
</dbReference>
<feature type="region of interest" description="Disordered" evidence="8">
    <location>
        <begin position="1"/>
        <end position="27"/>
    </location>
</feature>
<gene>
    <name evidence="9" type="ORF">KP509_03G069600</name>
</gene>
<keyword evidence="5" id="KW-0238">DNA-binding</keyword>
<dbReference type="EMBL" id="CM035408">
    <property type="protein sequence ID" value="KAH7442083.1"/>
    <property type="molecule type" value="Genomic_DNA"/>
</dbReference>
<organism evidence="9 10">
    <name type="scientific">Ceratopteris richardii</name>
    <name type="common">Triangle waterfern</name>
    <dbReference type="NCBI Taxonomy" id="49495"/>
    <lineage>
        <taxon>Eukaryota</taxon>
        <taxon>Viridiplantae</taxon>
        <taxon>Streptophyta</taxon>
        <taxon>Embryophyta</taxon>
        <taxon>Tracheophyta</taxon>
        <taxon>Polypodiopsida</taxon>
        <taxon>Polypodiidae</taxon>
        <taxon>Polypodiales</taxon>
        <taxon>Pteridineae</taxon>
        <taxon>Pteridaceae</taxon>
        <taxon>Parkerioideae</taxon>
        <taxon>Ceratopteris</taxon>
    </lineage>
</organism>
<dbReference type="NCBIfam" id="TIGR01623">
    <property type="entry name" value="put_zinc_LRP1"/>
    <property type="match status" value="1"/>
</dbReference>
<evidence type="ECO:0000256" key="3">
    <source>
        <dbReference type="ARBA" id="ARBA00022723"/>
    </source>
</evidence>
<evidence type="ECO:0000256" key="2">
    <source>
        <dbReference type="ARBA" id="ARBA00006911"/>
    </source>
</evidence>
<feature type="region of interest" description="Disordered" evidence="8">
    <location>
        <begin position="108"/>
        <end position="146"/>
    </location>
</feature>
<dbReference type="NCBIfam" id="TIGR01624">
    <property type="entry name" value="LRP1_Cterm"/>
    <property type="match status" value="1"/>
</dbReference>
<evidence type="ECO:0000256" key="6">
    <source>
        <dbReference type="ARBA" id="ARBA00023159"/>
    </source>
</evidence>
<accession>A0A8T2V8F7</accession>
<protein>
    <submittedName>
        <fullName evidence="9">Uncharacterized protein</fullName>
    </submittedName>
</protein>
<keyword evidence="7" id="KW-0539">Nucleus</keyword>
<evidence type="ECO:0000256" key="7">
    <source>
        <dbReference type="ARBA" id="ARBA00023242"/>
    </source>
</evidence>
<dbReference type="GO" id="GO:0003700">
    <property type="term" value="F:DNA-binding transcription factor activity"/>
    <property type="evidence" value="ECO:0007669"/>
    <property type="project" value="InterPro"/>
</dbReference>
<evidence type="ECO:0000313" key="9">
    <source>
        <dbReference type="EMBL" id="KAH7442083.1"/>
    </source>
</evidence>
<feature type="compositionally biased region" description="Low complexity" evidence="8">
    <location>
        <begin position="126"/>
        <end position="140"/>
    </location>
</feature>
<keyword evidence="4" id="KW-0862">Zinc</keyword>
<dbReference type="InterPro" id="IPR007818">
    <property type="entry name" value="SHI"/>
</dbReference>
<dbReference type="InterPro" id="IPR006510">
    <property type="entry name" value="Znf_LRP1"/>
</dbReference>
<feature type="compositionally biased region" description="Acidic residues" evidence="8">
    <location>
        <begin position="192"/>
        <end position="228"/>
    </location>
</feature>
<dbReference type="Proteomes" id="UP000825935">
    <property type="component" value="Chromosome 3"/>
</dbReference>
<keyword evidence="10" id="KW-1185">Reference proteome</keyword>
<dbReference type="OrthoDB" id="1913243at2759"/>
<evidence type="ECO:0000313" key="10">
    <source>
        <dbReference type="Proteomes" id="UP000825935"/>
    </source>
</evidence>
<sequence length="444" mass="48175">MAATSTDPAVAGGWDINSTQHSSPPASHFTSVFDIRQAMMDNPSLRPNINSVLVPPMGIGHNLNDILCSYNQRMLVSSNLGQPPIMGLRTGDPSYYLKELVPRSEDITSLFEQSRAPRRVEDDLTAGNSPPGGSISAPSISDDRYRNDADGNIVGFPHFTSRLLPMVSVDKNQFDVGNLVVKGEEEKLGAGENDDNNERGDDEDDGDDDDDDDGENDDNRDGDEDEDAASAWAGRTPTAGSVASRGMVVIRQPPSSQGSSPISCQDCGNQAKRDCKYMRCRTCCKSRGLPCETHVKSTWVPAYKRRQKQQLFANGIQQPVKILRSRAARTRAPPSLEPVVSEAVHAGNSSASTGTPPPSSDLNWLKQEDKSKRFLPPEAREQAVFKCVRIRSLCDGHEEFAYQASVNIGGRIYKGILYDQDVDRGQASGSSIAELCLGGRSVAS</sequence>
<dbReference type="GO" id="GO:0003677">
    <property type="term" value="F:DNA binding"/>
    <property type="evidence" value="ECO:0007669"/>
    <property type="project" value="UniProtKB-KW"/>
</dbReference>
<comment type="similarity">
    <text evidence="2">Belongs to the SHI protein family.</text>
</comment>
<keyword evidence="6" id="KW-0010">Activator</keyword>
<dbReference type="GO" id="GO:0046872">
    <property type="term" value="F:metal ion binding"/>
    <property type="evidence" value="ECO:0007669"/>
    <property type="project" value="UniProtKB-KW"/>
</dbReference>
<dbReference type="AlphaFoldDB" id="A0A8T2V8F7"/>
<dbReference type="InterPro" id="IPR006511">
    <property type="entry name" value="SHI_C"/>
</dbReference>
<reference evidence="9" key="1">
    <citation type="submission" date="2021-08" db="EMBL/GenBank/DDBJ databases">
        <title>WGS assembly of Ceratopteris richardii.</title>
        <authorList>
            <person name="Marchant D.B."/>
            <person name="Chen G."/>
            <person name="Jenkins J."/>
            <person name="Shu S."/>
            <person name="Leebens-Mack J."/>
            <person name="Grimwood J."/>
            <person name="Schmutz J."/>
            <person name="Soltis P."/>
            <person name="Soltis D."/>
            <person name="Chen Z.-H."/>
        </authorList>
    </citation>
    <scope>NUCLEOTIDE SEQUENCE</scope>
    <source>
        <strain evidence="9">Whitten #5841</strain>
        <tissue evidence="9">Leaf</tissue>
    </source>
</reference>
<name>A0A8T2V8F7_CERRI</name>